<feature type="transmembrane region" description="Helical" evidence="7">
    <location>
        <begin position="81"/>
        <end position="104"/>
    </location>
</feature>
<dbReference type="RefSeq" id="WP_068886186.1">
    <property type="nucleotide sequence ID" value="NZ_CBCRUU010000009.1"/>
</dbReference>
<sequence length="334" mass="37764">MIDLTLVWVGIIGLSVLIYVIMDGFDLGIGILFPFIQNHQERDVMMNTVAPVWDGNETWMVLGGAGLFAAFPLVYSTVLSALYLPIVFMVVALIFRGVAFEFRFKAFRTKYLWDQAFIWGSILSSFFQGVILGAYIQGIETTQGIYSGGVWDWLTPFSIFSGFGVLVMYATLGCGWLILKTDSRLQVHMYKLMPKLLITLFMIFVGVSLYTPLTHPEIAMRWFSLPNVFYFSPVPILVLLFVGLIFRACKNKNEVKPFIYTLVLVFLAFTGFVISLWPNIIPPSVSIWQAAAPESSLKFTLVGAVILIPIIIAYTFLSYWVFRDKVRIGDKGYH</sequence>
<feature type="transmembrane region" description="Helical" evidence="7">
    <location>
        <begin position="228"/>
        <end position="246"/>
    </location>
</feature>
<evidence type="ECO:0000256" key="2">
    <source>
        <dbReference type="ARBA" id="ARBA00007543"/>
    </source>
</evidence>
<gene>
    <name evidence="8" type="ORF">BBP83_03255</name>
</gene>
<dbReference type="NCBIfam" id="TIGR00203">
    <property type="entry name" value="cydB"/>
    <property type="match status" value="1"/>
</dbReference>
<evidence type="ECO:0000256" key="1">
    <source>
        <dbReference type="ARBA" id="ARBA00004651"/>
    </source>
</evidence>
<evidence type="ECO:0000256" key="5">
    <source>
        <dbReference type="ARBA" id="ARBA00022989"/>
    </source>
</evidence>
<feature type="transmembrane region" description="Helical" evidence="7">
    <location>
        <begin position="258"/>
        <end position="281"/>
    </location>
</feature>
<dbReference type="AlphaFoldDB" id="A0A1C3CXE1"/>
<feature type="transmembrane region" description="Helical" evidence="7">
    <location>
        <begin position="116"/>
        <end position="137"/>
    </location>
</feature>
<dbReference type="PANTHER" id="PTHR43141:SF4">
    <property type="entry name" value="CYTOCHROME BD2 SUBUNIT II"/>
    <property type="match status" value="1"/>
</dbReference>
<protein>
    <submittedName>
        <fullName evidence="8">Cytochrome d ubiquinol oxidase subunit II</fullName>
    </submittedName>
</protein>
<evidence type="ECO:0000256" key="6">
    <source>
        <dbReference type="ARBA" id="ARBA00023136"/>
    </source>
</evidence>
<dbReference type="Proteomes" id="UP000186553">
    <property type="component" value="Unassembled WGS sequence"/>
</dbReference>
<dbReference type="PANTHER" id="PTHR43141">
    <property type="entry name" value="CYTOCHROME BD2 SUBUNIT II"/>
    <property type="match status" value="1"/>
</dbReference>
<keyword evidence="4 7" id="KW-0812">Transmembrane</keyword>
<dbReference type="GO" id="GO:0009055">
    <property type="term" value="F:electron transfer activity"/>
    <property type="evidence" value="ECO:0007669"/>
    <property type="project" value="TreeGrafter"/>
</dbReference>
<comment type="caution">
    <text evidence="8">The sequence shown here is derived from an EMBL/GenBank/DDBJ whole genome shotgun (WGS) entry which is preliminary data.</text>
</comment>
<evidence type="ECO:0000313" key="8">
    <source>
        <dbReference type="EMBL" id="ODA13424.1"/>
    </source>
</evidence>
<keyword evidence="5 7" id="KW-1133">Transmembrane helix</keyword>
<dbReference type="InterPro" id="IPR003317">
    <property type="entry name" value="Cyt-d_oxidase_su2"/>
</dbReference>
<dbReference type="GO" id="GO:0005886">
    <property type="term" value="C:plasma membrane"/>
    <property type="evidence" value="ECO:0007669"/>
    <property type="project" value="UniProtKB-SubCell"/>
</dbReference>
<accession>A0A1C3CXE1</accession>
<reference evidence="8 9" key="1">
    <citation type="submission" date="2016-07" db="EMBL/GenBank/DDBJ databases">
        <title>Acinetobacter sp. ANC 4603.</title>
        <authorList>
            <person name="Radolfova-Krizova L."/>
            <person name="Nemec A."/>
        </authorList>
    </citation>
    <scope>NUCLEOTIDE SEQUENCE [LARGE SCALE GENOMIC DNA]</scope>
    <source>
        <strain evidence="8 9">ANC 4603</strain>
    </source>
</reference>
<organism evidence="8 9">
    <name type="scientific">Acinetobacter celticus</name>
    <dbReference type="NCBI Taxonomy" id="1891224"/>
    <lineage>
        <taxon>Bacteria</taxon>
        <taxon>Pseudomonadati</taxon>
        <taxon>Pseudomonadota</taxon>
        <taxon>Gammaproteobacteria</taxon>
        <taxon>Moraxellales</taxon>
        <taxon>Moraxellaceae</taxon>
        <taxon>Acinetobacter</taxon>
    </lineage>
</organism>
<keyword evidence="6 7" id="KW-0472">Membrane</keyword>
<feature type="transmembrane region" description="Helical" evidence="7">
    <location>
        <begin position="192"/>
        <end position="213"/>
    </location>
</feature>
<dbReference type="GO" id="GO:0070069">
    <property type="term" value="C:cytochrome complex"/>
    <property type="evidence" value="ECO:0007669"/>
    <property type="project" value="TreeGrafter"/>
</dbReference>
<dbReference type="GO" id="GO:0016682">
    <property type="term" value="F:oxidoreductase activity, acting on diphenols and related substances as donors, oxygen as acceptor"/>
    <property type="evidence" value="ECO:0007669"/>
    <property type="project" value="TreeGrafter"/>
</dbReference>
<evidence type="ECO:0000256" key="4">
    <source>
        <dbReference type="ARBA" id="ARBA00022692"/>
    </source>
</evidence>
<dbReference type="OrthoDB" id="9776710at2"/>
<evidence type="ECO:0000256" key="3">
    <source>
        <dbReference type="ARBA" id="ARBA00022475"/>
    </source>
</evidence>
<name>A0A1C3CXE1_9GAMM</name>
<comment type="subcellular location">
    <subcellularLocation>
        <location evidence="1">Cell membrane</location>
        <topology evidence="1">Multi-pass membrane protein</topology>
    </subcellularLocation>
</comment>
<feature type="transmembrane region" description="Helical" evidence="7">
    <location>
        <begin position="6"/>
        <end position="36"/>
    </location>
</feature>
<evidence type="ECO:0000256" key="7">
    <source>
        <dbReference type="SAM" id="Phobius"/>
    </source>
</evidence>
<dbReference type="GO" id="GO:0019646">
    <property type="term" value="P:aerobic electron transport chain"/>
    <property type="evidence" value="ECO:0007669"/>
    <property type="project" value="TreeGrafter"/>
</dbReference>
<proteinExistence type="inferred from homology"/>
<evidence type="ECO:0000313" key="9">
    <source>
        <dbReference type="Proteomes" id="UP000186553"/>
    </source>
</evidence>
<feature type="transmembrane region" description="Helical" evidence="7">
    <location>
        <begin position="301"/>
        <end position="322"/>
    </location>
</feature>
<keyword evidence="9" id="KW-1185">Reference proteome</keyword>
<comment type="similarity">
    <text evidence="2">Belongs to the cytochrome ubiquinol oxidase subunit 2 family.</text>
</comment>
<feature type="transmembrane region" description="Helical" evidence="7">
    <location>
        <begin position="157"/>
        <end position="180"/>
    </location>
</feature>
<keyword evidence="3" id="KW-1003">Cell membrane</keyword>
<dbReference type="Pfam" id="PF02322">
    <property type="entry name" value="Cyt_bd_oxida_II"/>
    <property type="match status" value="1"/>
</dbReference>
<dbReference type="STRING" id="1891224.BBP83_03255"/>
<dbReference type="EMBL" id="MBDL01000008">
    <property type="protein sequence ID" value="ODA13424.1"/>
    <property type="molecule type" value="Genomic_DNA"/>
</dbReference>